<gene>
    <name evidence="1" type="ORF">JVT61DRAFT_281</name>
</gene>
<keyword evidence="2" id="KW-1185">Reference proteome</keyword>
<dbReference type="InterPro" id="IPR032710">
    <property type="entry name" value="NTF2-like_dom_sf"/>
</dbReference>
<comment type="caution">
    <text evidence="1">The sequence shown here is derived from an EMBL/GenBank/DDBJ whole genome shotgun (WGS) entry which is preliminary data.</text>
</comment>
<organism evidence="1 2">
    <name type="scientific">Boletus reticuloceps</name>
    <dbReference type="NCBI Taxonomy" id="495285"/>
    <lineage>
        <taxon>Eukaryota</taxon>
        <taxon>Fungi</taxon>
        <taxon>Dikarya</taxon>
        <taxon>Basidiomycota</taxon>
        <taxon>Agaricomycotina</taxon>
        <taxon>Agaricomycetes</taxon>
        <taxon>Agaricomycetidae</taxon>
        <taxon>Boletales</taxon>
        <taxon>Boletineae</taxon>
        <taxon>Boletaceae</taxon>
        <taxon>Boletoideae</taxon>
        <taxon>Boletus</taxon>
    </lineage>
</organism>
<proteinExistence type="predicted"/>
<evidence type="ECO:0000313" key="1">
    <source>
        <dbReference type="EMBL" id="KAG6381680.1"/>
    </source>
</evidence>
<dbReference type="SUPFAM" id="SSF54427">
    <property type="entry name" value="NTF2-like"/>
    <property type="match status" value="1"/>
</dbReference>
<reference evidence="1" key="1">
    <citation type="submission" date="2021-03" db="EMBL/GenBank/DDBJ databases">
        <title>Evolutionary innovations through gain and loss of genes in the ectomycorrhizal Boletales.</title>
        <authorList>
            <person name="Wu G."/>
            <person name="Miyauchi S."/>
            <person name="Morin E."/>
            <person name="Yang Z.-L."/>
            <person name="Xu J."/>
            <person name="Martin F.M."/>
        </authorList>
    </citation>
    <scope>NUCLEOTIDE SEQUENCE</scope>
    <source>
        <strain evidence="1">BR01</strain>
    </source>
</reference>
<name>A0A8I3AGL5_9AGAM</name>
<dbReference type="EMBL" id="JAGFBS010000001">
    <property type="protein sequence ID" value="KAG6381680.1"/>
    <property type="molecule type" value="Genomic_DNA"/>
</dbReference>
<dbReference type="Gene3D" id="3.10.450.50">
    <property type="match status" value="1"/>
</dbReference>
<accession>A0A8I3AGL5</accession>
<dbReference type="Proteomes" id="UP000683000">
    <property type="component" value="Unassembled WGS sequence"/>
</dbReference>
<dbReference type="AlphaFoldDB" id="A0A8I3AGL5"/>
<evidence type="ECO:0000313" key="2">
    <source>
        <dbReference type="Proteomes" id="UP000683000"/>
    </source>
</evidence>
<dbReference type="OrthoDB" id="3352776at2759"/>
<protein>
    <submittedName>
        <fullName evidence="1">Uncharacterized protein</fullName>
    </submittedName>
</protein>
<sequence>MPPTMTSSTAREQLFDAACRFCDDFAHKQTTDTLLTHFSSIHPCEVLEHGLARFAPFLGNPFSGHDGVRHYFNTVAALITYEDMHFSEYIVDDEARKVSVKGTATFTWITTCEGWDETFAYVLDFDDQNKIDRYQIWGDTGALYLASQGRLREVSLVVLLPFTVLTGWKPLNVLSTDN</sequence>